<accession>W4M3M5</accession>
<dbReference type="SUPFAM" id="SSF143011">
    <property type="entry name" value="RelE-like"/>
    <property type="match status" value="1"/>
</dbReference>
<organism evidence="1 2">
    <name type="scientific">Candidatus Entotheonella gemina</name>
    <dbReference type="NCBI Taxonomy" id="1429439"/>
    <lineage>
        <taxon>Bacteria</taxon>
        <taxon>Pseudomonadati</taxon>
        <taxon>Nitrospinota/Tectimicrobiota group</taxon>
        <taxon>Candidatus Tectimicrobiota</taxon>
        <taxon>Candidatus Entotheonellia</taxon>
        <taxon>Candidatus Entotheonellales</taxon>
        <taxon>Candidatus Entotheonellaceae</taxon>
        <taxon>Candidatus Entotheonella</taxon>
    </lineage>
</organism>
<dbReference type="EMBL" id="AZHX01001265">
    <property type="protein sequence ID" value="ETX04247.1"/>
    <property type="molecule type" value="Genomic_DNA"/>
</dbReference>
<reference evidence="1 2" key="1">
    <citation type="journal article" date="2014" name="Nature">
        <title>An environmental bacterial taxon with a large and distinct metabolic repertoire.</title>
        <authorList>
            <person name="Wilson M.C."/>
            <person name="Mori T."/>
            <person name="Ruckert C."/>
            <person name="Uria A.R."/>
            <person name="Helf M.J."/>
            <person name="Takada K."/>
            <person name="Gernert C."/>
            <person name="Steffens U.A."/>
            <person name="Heycke N."/>
            <person name="Schmitt S."/>
            <person name="Rinke C."/>
            <person name="Helfrich E.J."/>
            <person name="Brachmann A.O."/>
            <person name="Gurgui C."/>
            <person name="Wakimoto T."/>
            <person name="Kracht M."/>
            <person name="Crusemann M."/>
            <person name="Hentschel U."/>
            <person name="Abe I."/>
            <person name="Matsunaga S."/>
            <person name="Kalinowski J."/>
            <person name="Takeyama H."/>
            <person name="Piel J."/>
        </authorList>
    </citation>
    <scope>NUCLEOTIDE SEQUENCE [LARGE SCALE GENOMIC DNA]</scope>
    <source>
        <strain evidence="2">TSY2</strain>
    </source>
</reference>
<dbReference type="PANTHER" id="PTHR40266">
    <property type="entry name" value="TOXIN HIGB-1"/>
    <property type="match status" value="1"/>
</dbReference>
<dbReference type="AlphaFoldDB" id="W4M3M5"/>
<dbReference type="Pfam" id="PF05015">
    <property type="entry name" value="HigB-like_toxin"/>
    <property type="match status" value="1"/>
</dbReference>
<sequence length="93" mass="11013">MIKSFKSEETEKIFHGQFSRKLPQDIQRVAARKLEQLHAATRLDTLRVPPGNRLEALTRDRHGQHSIRVNDQWRVCFVWRDGDAYDVDIVDYH</sequence>
<evidence type="ECO:0000313" key="1">
    <source>
        <dbReference type="EMBL" id="ETX04247.1"/>
    </source>
</evidence>
<dbReference type="InterPro" id="IPR035093">
    <property type="entry name" value="RelE/ParE_toxin_dom_sf"/>
</dbReference>
<dbReference type="PANTHER" id="PTHR40266:SF2">
    <property type="entry name" value="TOXIN HIGB-1"/>
    <property type="match status" value="1"/>
</dbReference>
<name>W4M3M5_9BACT</name>
<dbReference type="Proteomes" id="UP000019140">
    <property type="component" value="Unassembled WGS sequence"/>
</dbReference>
<dbReference type="Gene3D" id="3.30.2310.20">
    <property type="entry name" value="RelE-like"/>
    <property type="match status" value="1"/>
</dbReference>
<dbReference type="PATRIC" id="fig|1429439.4.peg.5080"/>
<protein>
    <submittedName>
        <fullName evidence="1">Plasmid maintenance system killer protein</fullName>
    </submittedName>
</protein>
<dbReference type="HOGENOM" id="CLU_155111_1_1_7"/>
<comment type="caution">
    <text evidence="1">The sequence shown here is derived from an EMBL/GenBank/DDBJ whole genome shotgun (WGS) entry which is preliminary data.</text>
</comment>
<dbReference type="InterPro" id="IPR007711">
    <property type="entry name" value="HigB-1"/>
</dbReference>
<proteinExistence type="predicted"/>
<gene>
    <name evidence="1" type="ORF">ETSY2_29920</name>
</gene>
<evidence type="ECO:0000313" key="2">
    <source>
        <dbReference type="Proteomes" id="UP000019140"/>
    </source>
</evidence>
<keyword evidence="2" id="KW-1185">Reference proteome</keyword>